<dbReference type="AlphaFoldDB" id="A0A7W8HMK9"/>
<evidence type="ECO:0000313" key="3">
    <source>
        <dbReference type="Proteomes" id="UP000532440"/>
    </source>
</evidence>
<gene>
    <name evidence="2" type="ORF">HNQ70_003910</name>
</gene>
<keyword evidence="1" id="KW-1133">Transmembrane helix</keyword>
<reference evidence="2 3" key="1">
    <citation type="submission" date="2020-08" db="EMBL/GenBank/DDBJ databases">
        <title>Genomic Encyclopedia of Type Strains, Phase IV (KMG-IV): sequencing the most valuable type-strain genomes for metagenomic binning, comparative biology and taxonomic classification.</title>
        <authorList>
            <person name="Goeker M."/>
        </authorList>
    </citation>
    <scope>NUCLEOTIDE SEQUENCE [LARGE SCALE GENOMIC DNA]</scope>
    <source>
        <strain evidence="2 3">DSM 29781</strain>
    </source>
</reference>
<comment type="caution">
    <text evidence="2">The sequence shown here is derived from an EMBL/GenBank/DDBJ whole genome shotgun (WGS) entry which is preliminary data.</text>
</comment>
<organism evidence="2 3">
    <name type="scientific">Quisquiliibacterium transsilvanicum</name>
    <dbReference type="NCBI Taxonomy" id="1549638"/>
    <lineage>
        <taxon>Bacteria</taxon>
        <taxon>Pseudomonadati</taxon>
        <taxon>Pseudomonadota</taxon>
        <taxon>Betaproteobacteria</taxon>
        <taxon>Burkholderiales</taxon>
        <taxon>Burkholderiaceae</taxon>
        <taxon>Quisquiliibacterium</taxon>
    </lineage>
</organism>
<keyword evidence="1" id="KW-0472">Membrane</keyword>
<evidence type="ECO:0000256" key="1">
    <source>
        <dbReference type="SAM" id="Phobius"/>
    </source>
</evidence>
<evidence type="ECO:0000313" key="2">
    <source>
        <dbReference type="EMBL" id="MBB5273878.1"/>
    </source>
</evidence>
<keyword evidence="1" id="KW-0812">Transmembrane</keyword>
<proteinExistence type="predicted"/>
<protein>
    <submittedName>
        <fullName evidence="2">Uncharacterized protein</fullName>
    </submittedName>
</protein>
<accession>A0A7W8HMK9</accession>
<dbReference type="Proteomes" id="UP000532440">
    <property type="component" value="Unassembled WGS sequence"/>
</dbReference>
<name>A0A7W8HMK9_9BURK</name>
<feature type="transmembrane region" description="Helical" evidence="1">
    <location>
        <begin position="22"/>
        <end position="43"/>
    </location>
</feature>
<keyword evidence="3" id="KW-1185">Reference proteome</keyword>
<dbReference type="EMBL" id="JACHGB010000009">
    <property type="protein sequence ID" value="MBB5273878.1"/>
    <property type="molecule type" value="Genomic_DNA"/>
</dbReference>
<sequence length="307" mass="32647">MCANPRPRPHAVARYRQARGQALVEALVAAIVLVPFALLIVWLGKVQTLQQASVAASRMLAFECAARPQDCRDGAAHPELVDELRRRAFSRTDVQPLTEDRVMDDAPAADRNPLWVDRTNRPLIERFSDIGARIDLQSFDAGLSLASSQGGGGVADAAGFLAEKAGPGRFGLGIREGLVAARVQAGISASSSASDFLSQLDSIPLRMRATTAILTDAWNASGPYGGAEDSVETRVSQGATVLAAWEASIDARHALTRGFIGLMGAIGLEPQADAFRYHEVDVDRVPADRIGTVGADAQVPPDEELMP</sequence>
<dbReference type="RefSeq" id="WP_183970733.1">
    <property type="nucleotide sequence ID" value="NZ_BAABEW010000005.1"/>
</dbReference>